<reference evidence="6" key="1">
    <citation type="journal article" date="2019" name="Int. J. Syst. Evol. Microbiol.">
        <title>The Global Catalogue of Microorganisms (GCM) 10K type strain sequencing project: providing services to taxonomists for standard genome sequencing and annotation.</title>
        <authorList>
            <consortium name="The Broad Institute Genomics Platform"/>
            <consortium name="The Broad Institute Genome Sequencing Center for Infectious Disease"/>
            <person name="Wu L."/>
            <person name="Ma J."/>
        </authorList>
    </citation>
    <scope>NUCLEOTIDE SEQUENCE [LARGE SCALE GENOMIC DNA]</scope>
    <source>
        <strain evidence="6">CCUG 56698</strain>
    </source>
</reference>
<comment type="caution">
    <text evidence="5">The sequence shown here is derived from an EMBL/GenBank/DDBJ whole genome shotgun (WGS) entry which is preliminary data.</text>
</comment>
<sequence>MYRLARHATPVAAVAALGLALTGCSSGGGQSDAESSSSDWSIPTSDPTATIQVLSILSLDSDGMQDVVDAFEKDHPSITLEWETVPFSDLNSVVDSRVSQKNGSVDVYWADQPRIASLASRGYLEDLTGPFEASSETWDTTSKDASSYDGKLWAVPIATSSQLLFYNKDLLDAAGVEAPSADPAQRITWEQLSSDAAKVQKDGGAKWGFMFGQFDRYYQIQPLLMEMGGSTGVTGDDGLTGDVTSDAWVQALDWYKSIFDDGIAPRGEEEMQDEFIAGNTAYIEQGTWLIDSLADVPFNWGVAANPTFEGKDAVTPTGSWSLGMSPYSDQKEASAIFMDWMSSTDGGQYSVYRPSPELPATQEGRDTYFARDVFATEAGKDAKNIIDYELANTAVPRPSTIGYVEFEEVLNRAFADVRNGTDPKSALDNAATQLDSAWAVYK</sequence>
<gene>
    <name evidence="5" type="ORF">ACFQWG_01585</name>
</gene>
<dbReference type="Proteomes" id="UP001596527">
    <property type="component" value="Unassembled WGS sequence"/>
</dbReference>
<dbReference type="Gene3D" id="3.40.190.10">
    <property type="entry name" value="Periplasmic binding protein-like II"/>
    <property type="match status" value="1"/>
</dbReference>
<dbReference type="PANTHER" id="PTHR30061:SF50">
    <property type="entry name" value="MALTOSE_MALTODEXTRIN-BINDING PERIPLASMIC PROTEIN"/>
    <property type="match status" value="1"/>
</dbReference>
<name>A0ABW2SJU8_9ACTO</name>
<keyword evidence="6" id="KW-1185">Reference proteome</keyword>
<dbReference type="CDD" id="cd13585">
    <property type="entry name" value="PBP2_TMBP_like"/>
    <property type="match status" value="1"/>
</dbReference>
<keyword evidence="2" id="KW-0813">Transport</keyword>
<evidence type="ECO:0000313" key="5">
    <source>
        <dbReference type="EMBL" id="MFC7579918.1"/>
    </source>
</evidence>
<protein>
    <submittedName>
        <fullName evidence="5">ABC transporter substrate-binding protein</fullName>
    </submittedName>
</protein>
<accession>A0ABW2SJU8</accession>
<evidence type="ECO:0000256" key="2">
    <source>
        <dbReference type="ARBA" id="ARBA00022448"/>
    </source>
</evidence>
<dbReference type="Pfam" id="PF13416">
    <property type="entry name" value="SBP_bac_8"/>
    <property type="match status" value="1"/>
</dbReference>
<dbReference type="InterPro" id="IPR006059">
    <property type="entry name" value="SBP"/>
</dbReference>
<evidence type="ECO:0000256" key="4">
    <source>
        <dbReference type="SAM" id="SignalP"/>
    </source>
</evidence>
<proteinExistence type="inferred from homology"/>
<evidence type="ECO:0000256" key="1">
    <source>
        <dbReference type="ARBA" id="ARBA00008520"/>
    </source>
</evidence>
<dbReference type="PROSITE" id="PS51257">
    <property type="entry name" value="PROKAR_LIPOPROTEIN"/>
    <property type="match status" value="1"/>
</dbReference>
<evidence type="ECO:0000313" key="6">
    <source>
        <dbReference type="Proteomes" id="UP001596527"/>
    </source>
</evidence>
<comment type="similarity">
    <text evidence="1">Belongs to the bacterial solute-binding protein 1 family.</text>
</comment>
<feature type="signal peptide" evidence="4">
    <location>
        <begin position="1"/>
        <end position="27"/>
    </location>
</feature>
<organism evidence="5 6">
    <name type="scientific">Schaalia naturae</name>
    <dbReference type="NCBI Taxonomy" id="635203"/>
    <lineage>
        <taxon>Bacteria</taxon>
        <taxon>Bacillati</taxon>
        <taxon>Actinomycetota</taxon>
        <taxon>Actinomycetes</taxon>
        <taxon>Actinomycetales</taxon>
        <taxon>Actinomycetaceae</taxon>
        <taxon>Schaalia</taxon>
    </lineage>
</organism>
<dbReference type="RefSeq" id="WP_380971492.1">
    <property type="nucleotide sequence ID" value="NZ_JBHTEF010000001.1"/>
</dbReference>
<dbReference type="SUPFAM" id="SSF53850">
    <property type="entry name" value="Periplasmic binding protein-like II"/>
    <property type="match status" value="1"/>
</dbReference>
<evidence type="ECO:0000256" key="3">
    <source>
        <dbReference type="ARBA" id="ARBA00022729"/>
    </source>
</evidence>
<feature type="chain" id="PRO_5045378866" evidence="4">
    <location>
        <begin position="28"/>
        <end position="442"/>
    </location>
</feature>
<dbReference type="PANTHER" id="PTHR30061">
    <property type="entry name" value="MALTOSE-BINDING PERIPLASMIC PROTEIN"/>
    <property type="match status" value="1"/>
</dbReference>
<dbReference type="EMBL" id="JBHTEF010000001">
    <property type="protein sequence ID" value="MFC7579918.1"/>
    <property type="molecule type" value="Genomic_DNA"/>
</dbReference>
<keyword evidence="3 4" id="KW-0732">Signal</keyword>